<reference evidence="2 3" key="1">
    <citation type="submission" date="2019-03" db="EMBL/GenBank/DDBJ databases">
        <title>Genomic Encyclopedia of Archaeal and Bacterial Type Strains, Phase II (KMG-II): from individual species to whole genera.</title>
        <authorList>
            <person name="Goeker M."/>
        </authorList>
    </citation>
    <scope>NUCLEOTIDE SEQUENCE [LARGE SCALE GENOMIC DNA]</scope>
    <source>
        <strain evidence="2 3">DSM 45499</strain>
    </source>
</reference>
<evidence type="ECO:0000313" key="2">
    <source>
        <dbReference type="EMBL" id="TDV53946.1"/>
    </source>
</evidence>
<dbReference type="PANTHER" id="PTHR36222:SF1">
    <property type="entry name" value="SERINE PROTEASE INHIBITOR RV3364C"/>
    <property type="match status" value="1"/>
</dbReference>
<dbReference type="Gene3D" id="3.30.450.30">
    <property type="entry name" value="Dynein light chain 2a, cytoplasmic"/>
    <property type="match status" value="1"/>
</dbReference>
<dbReference type="InterPro" id="IPR053141">
    <property type="entry name" value="Mycobact_SerProt_Inhib_Rv3364c"/>
</dbReference>
<dbReference type="SMART" id="SM00960">
    <property type="entry name" value="Robl_LC7"/>
    <property type="match status" value="1"/>
</dbReference>
<dbReference type="SUPFAM" id="SSF103196">
    <property type="entry name" value="Roadblock/LC7 domain"/>
    <property type="match status" value="1"/>
</dbReference>
<dbReference type="EMBL" id="SOCP01000004">
    <property type="protein sequence ID" value="TDV53946.1"/>
    <property type="molecule type" value="Genomic_DNA"/>
</dbReference>
<comment type="caution">
    <text evidence="2">The sequence shown here is derived from an EMBL/GenBank/DDBJ whole genome shotgun (WGS) entry which is preliminary data.</text>
</comment>
<sequence>MNTNGQAMNEDVVRGNASGLNWLLDDLVKRLAGAERAAALSADGLLLGRSANLDREDGEHLAAMASAFRSLARGVGTQFDKGLVQQTVVELEYGYLVVTEAGEGACLALLASANADLGMIAYEMNVIVQQVGDTMVATPRGMFTEMPVPHAP</sequence>
<evidence type="ECO:0000313" key="3">
    <source>
        <dbReference type="Proteomes" id="UP000294927"/>
    </source>
</evidence>
<dbReference type="Pfam" id="PF03259">
    <property type="entry name" value="Robl_LC7"/>
    <property type="match status" value="1"/>
</dbReference>
<dbReference type="Proteomes" id="UP000294927">
    <property type="component" value="Unassembled WGS sequence"/>
</dbReference>
<dbReference type="AlphaFoldDB" id="A0A4R7VVA4"/>
<proteinExistence type="predicted"/>
<evidence type="ECO:0000259" key="1">
    <source>
        <dbReference type="SMART" id="SM00960"/>
    </source>
</evidence>
<accession>A0A4R7VVA4</accession>
<organism evidence="2 3">
    <name type="scientific">Actinophytocola oryzae</name>
    <dbReference type="NCBI Taxonomy" id="502181"/>
    <lineage>
        <taxon>Bacteria</taxon>
        <taxon>Bacillati</taxon>
        <taxon>Actinomycetota</taxon>
        <taxon>Actinomycetes</taxon>
        <taxon>Pseudonocardiales</taxon>
        <taxon>Pseudonocardiaceae</taxon>
    </lineage>
</organism>
<dbReference type="PANTHER" id="PTHR36222">
    <property type="entry name" value="SERINE PROTEASE INHIBITOR RV3364C"/>
    <property type="match status" value="1"/>
</dbReference>
<keyword evidence="3" id="KW-1185">Reference proteome</keyword>
<gene>
    <name evidence="2" type="ORF">CLV71_104414</name>
</gene>
<dbReference type="InterPro" id="IPR004942">
    <property type="entry name" value="Roadblock/LAMTOR2_dom"/>
</dbReference>
<feature type="domain" description="Roadblock/LAMTOR2" evidence="1">
    <location>
        <begin position="21"/>
        <end position="111"/>
    </location>
</feature>
<protein>
    <submittedName>
        <fullName evidence="2">Putative regulator of Ras-like GTPase activity (Roadblock/LC7/MglB family)</fullName>
    </submittedName>
</protein>
<name>A0A4R7VVA4_9PSEU</name>